<feature type="domain" description="SET" evidence="13">
    <location>
        <begin position="124"/>
        <end position="240"/>
    </location>
</feature>
<dbReference type="FunFam" id="3.30.160.60:FF:000688">
    <property type="entry name" value="zinc finger protein 197 isoform X1"/>
    <property type="match status" value="1"/>
</dbReference>
<comment type="caution">
    <text evidence="14">The sequence shown here is derived from an EMBL/GenBank/DDBJ whole genome shotgun (WGS) entry which is preliminary data.</text>
</comment>
<dbReference type="FunFam" id="3.30.160.60:FF:000325">
    <property type="entry name" value="ZFP90 zinc finger protein"/>
    <property type="match status" value="1"/>
</dbReference>
<feature type="domain" description="C2H2-type" evidence="12">
    <location>
        <begin position="458"/>
        <end position="485"/>
    </location>
</feature>
<evidence type="ECO:0000256" key="6">
    <source>
        <dbReference type="ARBA" id="ARBA00023015"/>
    </source>
</evidence>
<keyword evidence="6" id="KW-0805">Transcription regulation</keyword>
<dbReference type="PANTHER" id="PTHR16515">
    <property type="entry name" value="PR DOMAIN ZINC FINGER PROTEIN"/>
    <property type="match status" value="1"/>
</dbReference>
<dbReference type="PROSITE" id="PS50280">
    <property type="entry name" value="SET"/>
    <property type="match status" value="1"/>
</dbReference>
<evidence type="ECO:0000259" key="12">
    <source>
        <dbReference type="PROSITE" id="PS50157"/>
    </source>
</evidence>
<feature type="compositionally biased region" description="Basic and acidic residues" evidence="11">
    <location>
        <begin position="330"/>
        <end position="346"/>
    </location>
</feature>
<evidence type="ECO:0000256" key="8">
    <source>
        <dbReference type="ARBA" id="ARBA00023163"/>
    </source>
</evidence>
<keyword evidence="4 10" id="KW-0863">Zinc-finger</keyword>
<evidence type="ECO:0000313" key="14">
    <source>
        <dbReference type="EMBL" id="KAK2562904.1"/>
    </source>
</evidence>
<keyword evidence="8" id="KW-0804">Transcription</keyword>
<dbReference type="PROSITE" id="PS00028">
    <property type="entry name" value="ZINC_FINGER_C2H2_1"/>
    <property type="match status" value="2"/>
</dbReference>
<dbReference type="PANTHER" id="PTHR16515:SF22">
    <property type="entry name" value="HISTONE-LYSINE N-METHYLTRANSFERASE PRDM6-RELATED"/>
    <property type="match status" value="1"/>
</dbReference>
<accession>A0AAD9QKB4</accession>
<feature type="domain" description="C2H2-type" evidence="12">
    <location>
        <begin position="402"/>
        <end position="429"/>
    </location>
</feature>
<feature type="compositionally biased region" description="Polar residues" evidence="11">
    <location>
        <begin position="287"/>
        <end position="296"/>
    </location>
</feature>
<dbReference type="GO" id="GO:0008270">
    <property type="term" value="F:zinc ion binding"/>
    <property type="evidence" value="ECO:0007669"/>
    <property type="project" value="UniProtKB-KW"/>
</dbReference>
<dbReference type="AlphaFoldDB" id="A0AAD9QKB4"/>
<dbReference type="GO" id="GO:0010468">
    <property type="term" value="P:regulation of gene expression"/>
    <property type="evidence" value="ECO:0007669"/>
    <property type="project" value="TreeGrafter"/>
</dbReference>
<evidence type="ECO:0000259" key="13">
    <source>
        <dbReference type="PROSITE" id="PS50280"/>
    </source>
</evidence>
<sequence length="513" mass="58449">MMWSILSKMQASTIERPSSTNCLTKPHPQKEVKNIEFFTFTAEDLYNCLHKNSGKVEPVDLEESKFKKLKENFTGAETHPSFCRTCNKVYALCCPIHSTHSPSPDSDCNNLVDWDSYAIKSFPDVVQLCKSSIPGKKYGVSARQHIPEGTWIGPYEGEKIAPDAINSNMDSSYLWEIYKDGKILYYLDATDEENSSWMRFIKCARHVREQNLFAFQYCGNIYYRAFRDIPVGTELLVWYEEVYPQYFGIPLSIHDMNLADSRPHPSTASHCKNGQKVVPVSTPISITTQPSANAQAPAQRKSPHNKPLSPQTRPRLSPDTTQSINTNKQIQKDNAKRKYDDNDRQSKKLKLQHSAQKKIDGSKEMLQKLEEARSKDKADLPCEWPRLADGEFILENGEPKIWYCGQCNKSFAQRSLLLMHACTGNTNRPYQCGHCAQEFAHPNELRTHAVIHSGKKPFKCGFCARTFAGATTLNNHVRTHTGERPFSCKKCYKTFSQASQLSKHKRSLYDCYA</sequence>
<keyword evidence="15" id="KW-1185">Reference proteome</keyword>
<keyword evidence="5" id="KW-0862">Zinc</keyword>
<evidence type="ECO:0000256" key="11">
    <source>
        <dbReference type="SAM" id="MobiDB-lite"/>
    </source>
</evidence>
<evidence type="ECO:0000256" key="2">
    <source>
        <dbReference type="ARBA" id="ARBA00022723"/>
    </source>
</evidence>
<dbReference type="Pfam" id="PF00096">
    <property type="entry name" value="zf-C2H2"/>
    <property type="match status" value="2"/>
</dbReference>
<feature type="domain" description="C2H2-type" evidence="12">
    <location>
        <begin position="430"/>
        <end position="457"/>
    </location>
</feature>
<dbReference type="PROSITE" id="PS50157">
    <property type="entry name" value="ZINC_FINGER_C2H2_2"/>
    <property type="match status" value="4"/>
</dbReference>
<dbReference type="Gene3D" id="3.30.160.60">
    <property type="entry name" value="Classic Zinc Finger"/>
    <property type="match status" value="3"/>
</dbReference>
<dbReference type="SMART" id="SM00355">
    <property type="entry name" value="ZnF_C2H2"/>
    <property type="match status" value="4"/>
</dbReference>
<feature type="compositionally biased region" description="Polar residues" evidence="11">
    <location>
        <begin position="308"/>
        <end position="329"/>
    </location>
</feature>
<dbReference type="InterPro" id="IPR013087">
    <property type="entry name" value="Znf_C2H2_type"/>
</dbReference>
<dbReference type="SMART" id="SM00317">
    <property type="entry name" value="SET"/>
    <property type="match status" value="1"/>
</dbReference>
<dbReference type="InterPro" id="IPR050331">
    <property type="entry name" value="Zinc_finger"/>
</dbReference>
<gene>
    <name evidence="14" type="ORF">P5673_013875</name>
</gene>
<dbReference type="EMBL" id="JARQWQ010000027">
    <property type="protein sequence ID" value="KAK2562904.1"/>
    <property type="molecule type" value="Genomic_DNA"/>
</dbReference>
<keyword evidence="2" id="KW-0479">Metal-binding</keyword>
<feature type="region of interest" description="Disordered" evidence="11">
    <location>
        <begin position="287"/>
        <end position="363"/>
    </location>
</feature>
<dbReference type="GO" id="GO:0005634">
    <property type="term" value="C:nucleus"/>
    <property type="evidence" value="ECO:0007669"/>
    <property type="project" value="UniProtKB-SubCell"/>
</dbReference>
<evidence type="ECO:0000256" key="10">
    <source>
        <dbReference type="PROSITE-ProRule" id="PRU00042"/>
    </source>
</evidence>
<evidence type="ECO:0000256" key="1">
    <source>
        <dbReference type="ARBA" id="ARBA00004123"/>
    </source>
</evidence>
<keyword evidence="7" id="KW-0238">DNA-binding</keyword>
<keyword evidence="9" id="KW-0539">Nucleus</keyword>
<dbReference type="InterPro" id="IPR046341">
    <property type="entry name" value="SET_dom_sf"/>
</dbReference>
<evidence type="ECO:0000313" key="15">
    <source>
        <dbReference type="Proteomes" id="UP001249851"/>
    </source>
</evidence>
<evidence type="ECO:0000256" key="7">
    <source>
        <dbReference type="ARBA" id="ARBA00023125"/>
    </source>
</evidence>
<dbReference type="SUPFAM" id="SSF57667">
    <property type="entry name" value="beta-beta-alpha zinc fingers"/>
    <property type="match status" value="2"/>
</dbReference>
<organism evidence="14 15">
    <name type="scientific">Acropora cervicornis</name>
    <name type="common">Staghorn coral</name>
    <dbReference type="NCBI Taxonomy" id="6130"/>
    <lineage>
        <taxon>Eukaryota</taxon>
        <taxon>Metazoa</taxon>
        <taxon>Cnidaria</taxon>
        <taxon>Anthozoa</taxon>
        <taxon>Hexacorallia</taxon>
        <taxon>Scleractinia</taxon>
        <taxon>Astrocoeniina</taxon>
        <taxon>Acroporidae</taxon>
        <taxon>Acropora</taxon>
    </lineage>
</organism>
<protein>
    <submittedName>
        <fullName evidence="14">Histone-lysine N-methyltransferase PRDM6</fullName>
    </submittedName>
</protein>
<evidence type="ECO:0000256" key="5">
    <source>
        <dbReference type="ARBA" id="ARBA00022833"/>
    </source>
</evidence>
<proteinExistence type="predicted"/>
<dbReference type="Pfam" id="PF21549">
    <property type="entry name" value="PRDM2_PR"/>
    <property type="match status" value="1"/>
</dbReference>
<dbReference type="GO" id="GO:0003677">
    <property type="term" value="F:DNA binding"/>
    <property type="evidence" value="ECO:0007669"/>
    <property type="project" value="UniProtKB-KW"/>
</dbReference>
<reference evidence="14" key="2">
    <citation type="journal article" date="2023" name="Science">
        <title>Genomic signatures of disease resistance in endangered staghorn corals.</title>
        <authorList>
            <person name="Vollmer S.V."/>
            <person name="Selwyn J.D."/>
            <person name="Despard B.A."/>
            <person name="Roesel C.L."/>
        </authorList>
    </citation>
    <scope>NUCLEOTIDE SEQUENCE</scope>
    <source>
        <strain evidence="14">K2</strain>
    </source>
</reference>
<evidence type="ECO:0000256" key="3">
    <source>
        <dbReference type="ARBA" id="ARBA00022737"/>
    </source>
</evidence>
<dbReference type="InterPro" id="IPR036236">
    <property type="entry name" value="Znf_C2H2_sf"/>
</dbReference>
<reference evidence="14" key="1">
    <citation type="journal article" date="2023" name="G3 (Bethesda)">
        <title>Whole genome assembly and annotation of the endangered Caribbean coral Acropora cervicornis.</title>
        <authorList>
            <person name="Selwyn J.D."/>
            <person name="Vollmer S.V."/>
        </authorList>
    </citation>
    <scope>NUCLEOTIDE SEQUENCE</scope>
    <source>
        <strain evidence="14">K2</strain>
    </source>
</reference>
<dbReference type="Proteomes" id="UP001249851">
    <property type="component" value="Unassembled WGS sequence"/>
</dbReference>
<dbReference type="SUPFAM" id="SSF82199">
    <property type="entry name" value="SET domain"/>
    <property type="match status" value="1"/>
</dbReference>
<evidence type="ECO:0000256" key="4">
    <source>
        <dbReference type="ARBA" id="ARBA00022771"/>
    </source>
</evidence>
<comment type="subcellular location">
    <subcellularLocation>
        <location evidence="1">Nucleus</location>
    </subcellularLocation>
</comment>
<feature type="domain" description="C2H2-type" evidence="12">
    <location>
        <begin position="486"/>
        <end position="509"/>
    </location>
</feature>
<dbReference type="Gene3D" id="2.170.270.10">
    <property type="entry name" value="SET domain"/>
    <property type="match status" value="1"/>
</dbReference>
<name>A0AAD9QKB4_ACRCE</name>
<evidence type="ECO:0000256" key="9">
    <source>
        <dbReference type="ARBA" id="ARBA00023242"/>
    </source>
</evidence>
<dbReference type="InterPro" id="IPR001214">
    <property type="entry name" value="SET_dom"/>
</dbReference>
<keyword evidence="3" id="KW-0677">Repeat</keyword>